<proteinExistence type="predicted"/>
<evidence type="ECO:0000259" key="3">
    <source>
        <dbReference type="PROSITE" id="PS51295"/>
    </source>
</evidence>
<keyword evidence="5" id="KW-1185">Reference proteome</keyword>
<dbReference type="InterPro" id="IPR051925">
    <property type="entry name" value="RNA-binding_domain"/>
</dbReference>
<dbReference type="InterPro" id="IPR001890">
    <property type="entry name" value="RNA-binding_CRM"/>
</dbReference>
<dbReference type="SMART" id="SM01103">
    <property type="entry name" value="CRS1_YhbY"/>
    <property type="match status" value="1"/>
</dbReference>
<dbReference type="Proteomes" id="UP000234271">
    <property type="component" value="Chromosome"/>
</dbReference>
<protein>
    <submittedName>
        <fullName evidence="4">Ribosome assembly RNA-binding protein YhbY</fullName>
    </submittedName>
</protein>
<dbReference type="InterPro" id="IPR017924">
    <property type="entry name" value="RNA-binding_YhbY"/>
</dbReference>
<dbReference type="PANTHER" id="PTHR40065:SF3">
    <property type="entry name" value="RNA-BINDING PROTEIN YHBY"/>
    <property type="match status" value="1"/>
</dbReference>
<dbReference type="Pfam" id="PF01985">
    <property type="entry name" value="CRS1_YhbY"/>
    <property type="match status" value="1"/>
</dbReference>
<dbReference type="OrthoDB" id="9797519at2"/>
<evidence type="ECO:0000256" key="2">
    <source>
        <dbReference type="PROSITE-ProRule" id="PRU00626"/>
    </source>
</evidence>
<evidence type="ECO:0000256" key="1">
    <source>
        <dbReference type="ARBA" id="ARBA00022884"/>
    </source>
</evidence>
<evidence type="ECO:0000313" key="4">
    <source>
        <dbReference type="EMBL" id="AUI68957.1"/>
    </source>
</evidence>
<reference evidence="5" key="1">
    <citation type="submission" date="2016-12" db="EMBL/GenBank/DDBJ databases">
        <title>Complete Genome Sequence of Beggiatoa leptomitiformis D-401.</title>
        <authorList>
            <person name="Fomenkov A."/>
            <person name="Vincze T."/>
            <person name="Grabovich M."/>
            <person name="Anton B.P."/>
            <person name="Dubinina G."/>
            <person name="Orlova M."/>
            <person name="Belousova E."/>
            <person name="Roberts R.J."/>
        </authorList>
    </citation>
    <scope>NUCLEOTIDE SEQUENCE [LARGE SCALE GENOMIC DNA]</scope>
    <source>
        <strain evidence="5">D-401</strain>
    </source>
</reference>
<dbReference type="PANTHER" id="PTHR40065">
    <property type="entry name" value="RNA-BINDING PROTEIN YHBY"/>
    <property type="match status" value="1"/>
</dbReference>
<dbReference type="Gene3D" id="3.30.110.60">
    <property type="entry name" value="YhbY-like"/>
    <property type="match status" value="1"/>
</dbReference>
<dbReference type="EMBL" id="CP018889">
    <property type="protein sequence ID" value="AUI68957.1"/>
    <property type="molecule type" value="Genomic_DNA"/>
</dbReference>
<keyword evidence="1 2" id="KW-0694">RNA-binding</keyword>
<dbReference type="RefSeq" id="WP_062154002.1">
    <property type="nucleotide sequence ID" value="NZ_CP012373.2"/>
</dbReference>
<gene>
    <name evidence="4" type="primary">yhbY</name>
    <name evidence="4" type="ORF">BLE401_09770</name>
</gene>
<dbReference type="NCBIfam" id="TIGR00253">
    <property type="entry name" value="RNA_bind_YhbY"/>
    <property type="match status" value="1"/>
</dbReference>
<evidence type="ECO:0000313" key="5">
    <source>
        <dbReference type="Proteomes" id="UP000234271"/>
    </source>
</evidence>
<accession>A0A2N9YEP4</accession>
<dbReference type="AlphaFoldDB" id="A0A2N9YEP4"/>
<dbReference type="STRING" id="288004.AL038_14490"/>
<organism evidence="4 5">
    <name type="scientific">Beggiatoa leptomitoformis</name>
    <dbReference type="NCBI Taxonomy" id="288004"/>
    <lineage>
        <taxon>Bacteria</taxon>
        <taxon>Pseudomonadati</taxon>
        <taxon>Pseudomonadota</taxon>
        <taxon>Gammaproteobacteria</taxon>
        <taxon>Thiotrichales</taxon>
        <taxon>Thiotrichaceae</taxon>
        <taxon>Beggiatoa</taxon>
    </lineage>
</organism>
<dbReference type="KEGG" id="blep:AL038_14490"/>
<name>A0A2N9YEP4_9GAMM</name>
<dbReference type="SUPFAM" id="SSF75471">
    <property type="entry name" value="YhbY-like"/>
    <property type="match status" value="1"/>
</dbReference>
<sequence length="99" mass="10892">MSLTTHQTRYLRSLAHALKPVVMIGNKGITDSLLAELDNALNFHELIKVSIASDDREARREVTQALCEASGAETVQLIGRISVLYRPAQPARIVLPKKA</sequence>
<feature type="domain" description="CRM" evidence="3">
    <location>
        <begin position="1"/>
        <end position="97"/>
    </location>
</feature>
<dbReference type="GO" id="GO:0003723">
    <property type="term" value="F:RNA binding"/>
    <property type="evidence" value="ECO:0007669"/>
    <property type="project" value="UniProtKB-UniRule"/>
</dbReference>
<dbReference type="InterPro" id="IPR035920">
    <property type="entry name" value="YhbY-like_sf"/>
</dbReference>
<dbReference type="PROSITE" id="PS51295">
    <property type="entry name" value="CRM"/>
    <property type="match status" value="1"/>
</dbReference>